<name>A0AC61NBS1_9BACT</name>
<proteinExistence type="predicted"/>
<gene>
    <name evidence="1" type="ORF">K4L44_09950</name>
</gene>
<dbReference type="EMBL" id="CP081303">
    <property type="protein sequence ID" value="QZE12910.1"/>
    <property type="molecule type" value="Genomic_DNA"/>
</dbReference>
<keyword evidence="1" id="KW-0675">Receptor</keyword>
<keyword evidence="2" id="KW-1185">Reference proteome</keyword>
<accession>A0AC61NBS1</accession>
<dbReference type="Proteomes" id="UP000826212">
    <property type="component" value="Chromosome"/>
</dbReference>
<evidence type="ECO:0000313" key="2">
    <source>
        <dbReference type="Proteomes" id="UP000826212"/>
    </source>
</evidence>
<protein>
    <submittedName>
        <fullName evidence="1">TonB-dependent receptor plug domain-containing protein</fullName>
    </submittedName>
</protein>
<sequence>MKITVINRSILKIVSLRLAISLFVILAVSLSSFAQTEATKDTVQLGSIDIKRKSNNKYIAGKSITKISSQILQNNSVENLGAVVLQKSAIYSQQQGRGGAMYLSIRGTGKNHTEVTWNGIPLNSPLYGTVDFSLIPTQVVDQASIFFGGSATSESNSNIGGAVTLRTFPNLSQTFRGKASLSIGSYETYKASTALYYPISEKLTASTKLYYSASQNDFTYTNTYKVVPNETGDGWVNPTETNTMGDWLTTGGLQEFFYKFNENTRLSIHYWGQYNNRSIPMIATSEANDTDSDKENRSITTSHRSSIQLYSSIWDWNVSVSSAFSHEKNHFWYKDNATGYSMNDDQSTQKNTFNQLKAYKEINEKLILRLGAQVNYLTMNTENLIQYQTQKSHRGQQILSLKSDYQIADFIHTSLSLQNQWNEGKSSGLIPFFGTNISLLDQERLDLTASVNRNYRFPTLNDQYAIPGGNPGLKEESGWAYSIGGQNTLHKAKFTFQNSLEYYHSDIDNWIEWKPSDAGYWTPSNKEKVRSYGFTVKQNTRWNASKELQIDLDLHYNYSKTVNRSTPVNTYDDSYNKQLPYTPVHVLTSSIGATYRQFESSLHWSIQSMQYSTSDNDTNNDYGTIDGYHLADIDFKYHQKIKNKEPMTYTLSIYNLTDQTYESVVAQPMPGINFQFSIQYQF</sequence>
<evidence type="ECO:0000313" key="1">
    <source>
        <dbReference type="EMBL" id="QZE12910.1"/>
    </source>
</evidence>
<organism evidence="1 2">
    <name type="scientific">Halosquirtibacter laminarini</name>
    <dbReference type="NCBI Taxonomy" id="3374600"/>
    <lineage>
        <taxon>Bacteria</taxon>
        <taxon>Pseudomonadati</taxon>
        <taxon>Bacteroidota</taxon>
        <taxon>Bacteroidia</taxon>
        <taxon>Marinilabiliales</taxon>
        <taxon>Prolixibacteraceae</taxon>
        <taxon>Halosquirtibacter</taxon>
    </lineage>
</organism>
<reference evidence="1" key="1">
    <citation type="submission" date="2021-08" db="EMBL/GenBank/DDBJ databases">
        <title>Novel anaerobic bacterium isolated from sea squirt in East Sea, Republic of Korea.</title>
        <authorList>
            <person name="Nguyen T.H."/>
            <person name="Li Z."/>
            <person name="Lee Y.-J."/>
            <person name="Ko J."/>
            <person name="Kim S.-G."/>
        </authorList>
    </citation>
    <scope>NUCLEOTIDE SEQUENCE</scope>
    <source>
        <strain evidence="1">KCTC 25031</strain>
    </source>
</reference>